<dbReference type="GO" id="GO:0005829">
    <property type="term" value="C:cytosol"/>
    <property type="evidence" value="ECO:0007669"/>
    <property type="project" value="TreeGrafter"/>
</dbReference>
<dbReference type="InterPro" id="IPR009771">
    <property type="entry name" value="RIC1_C"/>
</dbReference>
<organism evidence="6 7">
    <name type="scientific">Cryptotermes secundus</name>
    <dbReference type="NCBI Taxonomy" id="105785"/>
    <lineage>
        <taxon>Eukaryota</taxon>
        <taxon>Metazoa</taxon>
        <taxon>Ecdysozoa</taxon>
        <taxon>Arthropoda</taxon>
        <taxon>Hexapoda</taxon>
        <taxon>Insecta</taxon>
        <taxon>Pterygota</taxon>
        <taxon>Neoptera</taxon>
        <taxon>Polyneoptera</taxon>
        <taxon>Dictyoptera</taxon>
        <taxon>Blattodea</taxon>
        <taxon>Blattoidea</taxon>
        <taxon>Termitoidae</taxon>
        <taxon>Kalotermitidae</taxon>
        <taxon>Cryptotermitinae</taxon>
        <taxon>Cryptotermes</taxon>
    </lineage>
</organism>
<dbReference type="GO" id="GO:0042147">
    <property type="term" value="P:retrograde transport, endosome to Golgi"/>
    <property type="evidence" value="ECO:0007669"/>
    <property type="project" value="TreeGrafter"/>
</dbReference>
<dbReference type="SUPFAM" id="SSF101898">
    <property type="entry name" value="NHL repeat"/>
    <property type="match status" value="1"/>
</dbReference>
<dbReference type="GO" id="GO:0000139">
    <property type="term" value="C:Golgi membrane"/>
    <property type="evidence" value="ECO:0007669"/>
    <property type="project" value="TreeGrafter"/>
</dbReference>
<evidence type="ECO:0000256" key="2">
    <source>
        <dbReference type="ARBA" id="ARBA00023136"/>
    </source>
</evidence>
<gene>
    <name evidence="6" type="ORF">B7P43_G08452</name>
</gene>
<dbReference type="Pfam" id="PF07064">
    <property type="entry name" value="RIC1"/>
    <property type="match status" value="1"/>
</dbReference>
<feature type="region of interest" description="Disordered" evidence="4">
    <location>
        <begin position="1391"/>
        <end position="1484"/>
    </location>
</feature>
<dbReference type="GO" id="GO:0006886">
    <property type="term" value="P:intracellular protein transport"/>
    <property type="evidence" value="ECO:0007669"/>
    <property type="project" value="InterPro"/>
</dbReference>
<protein>
    <recommendedName>
        <fullName evidence="3">Protein RIC1 homolog</fullName>
    </recommendedName>
</protein>
<evidence type="ECO:0000313" key="7">
    <source>
        <dbReference type="Proteomes" id="UP000235965"/>
    </source>
</evidence>
<sequence>MYFPVGWPKVLNIPQLGHCSIRQVICNRDKILFAILTDDCLSVWFCKPCVPIVIHRRACESIEDIGMNELVEWRPDSSMLVVATSGGYLLLYKLGVVAEQKGLYEQVDSPHPNLRRDSAELFIKEVIPPLHLTLDEEVGIEGGITSMVCIRDELMLATTRGHVLRYRWDGSQNRDYCLDLRRVPFCIDQQVSKAIPILESNTYIVDIEYSPLVGGFAVVLNDGRAAFLTAASLRFDPNQVQGIWAQNIEDATCASVNHKYRLIAFGRKNSQAVVYCIDESTGGLEVSHHIVLSSKDYPGSPGHVQGIRWTPDGCAMAVSWEQGGLSLWSTFGALLMCTLGWDYGLHVDLVRYNPLHIRSMEWSAEGYQLWMVKRQPDHDPGGNSSLDCVIQLEFVKSALTVNPCMSHQSHLYLQGEDRMYVNLGDNLTKVYHERPRDQLSSLYGSDDMFRDVGNLIVTSMLTGSKQWTVVPIPSAYSGTNWPIRYTAIDSEGQNLAVAGRTGLAHYSMLSRKWKLFGNETQEKDFVVTGGLLWWRDHVVMGCYSILENRDEIRIYPRDTRLDNMFVKMARVSAQVLLLNTLRDRLITFCANGQISIYSLSMKENHSLGGVEVGILQSVDISALCVHPACVVSVTLTTLRTETGRHASKEVESIMLNVSGRLLMVQREQNCREGDDNSDGNVFQSYTCAPPTVLASRVENVWVPRKSRREKPHLTESLWLFCGAHGMMVWLPLFPRDGDKSHSFMSKRIMLPFHLRIYPLAILFEDAILLGAENDTTLYTSDSNSPFSLPFCVLERTSQVYLHQILRQLIRRNLGFHAWEIARSCTSLPYFPHSLELLLHEVLEEEATSKEPIPDALLPSVIEFIQEFPVYLQTVVQCARKTEIALWPYLFSAAGKPKDLFQECLARKQLDTAASYLIILQNLEPSSVSRQYATLLLDAALDHCKWELSKDLVRFLRAIDPNDVESPRASFILPSKYGVNPQTPPISPNEEDLSLVLGTMQVSRGRSYSTTTSPKVQQIESGAPSVTGHHRDALRSTSSSGECSKSVPLRRKKSVPTGRGDTREPSGSAEEFFIDVILQRHARRLLSAHRLTDLGHFAAHLDFHLVAWLGRERDRAARVDDFVAALKQLHSDFMWPYPVLCHPVSYYLQWKNSASGSSPSSPTIEDRMKSLTVDVVSPDANGRSRVGDSGYMSYAGGQRETVHSSAVPAPAVAGSSHYTASVSMTSEFRSSSIVEAQLMPHLLQADESSMMSEESSFWGDEREQYMPDASENRWSDVPSTLVLEQLSQELANKGSPKSEVKLRYLLQLFMEASCLEWALLISILLQDAMAVFRTTNAARSSDHSVEAILRLKDGLVALCHWSGTECLGYKPFTVAIQNEVAVLNKLLSSKQQQQQNTLSSSSSPRLSRSRRTSSNQDGGNQSSNGQMAFGSSNLSTVECDGRLPEGTASQDRPSIGSKNTDETDIGFEGNLGNGSDRISERNGADEMRDQTVMEAAREQAIESTGCAIS</sequence>
<dbReference type="PANTHER" id="PTHR22746:SF10">
    <property type="entry name" value="GUANINE NUCLEOTIDE EXCHANGE FACTOR SUBUNIT RIC1"/>
    <property type="match status" value="1"/>
</dbReference>
<evidence type="ECO:0000256" key="1">
    <source>
        <dbReference type="ARBA" id="ARBA00004370"/>
    </source>
</evidence>
<comment type="subcellular location">
    <subcellularLocation>
        <location evidence="1">Membrane</location>
    </subcellularLocation>
</comment>
<evidence type="ECO:0000259" key="5">
    <source>
        <dbReference type="Pfam" id="PF07064"/>
    </source>
</evidence>
<keyword evidence="2" id="KW-0472">Membrane</keyword>
<comment type="caution">
    <text evidence="6">The sequence shown here is derived from an EMBL/GenBank/DDBJ whole genome shotgun (WGS) entry which is preliminary data.</text>
</comment>
<feature type="region of interest" description="Disordered" evidence="4">
    <location>
        <begin position="1005"/>
        <end position="1065"/>
    </location>
</feature>
<name>A0A2J7PZN5_9NEOP</name>
<keyword evidence="7" id="KW-1185">Reference proteome</keyword>
<dbReference type="InterPro" id="IPR040096">
    <property type="entry name" value="Ric1"/>
</dbReference>
<dbReference type="Pfam" id="PF25440">
    <property type="entry name" value="Beta-prop_RIC1_2nd"/>
    <property type="match status" value="1"/>
</dbReference>
<evidence type="ECO:0000256" key="4">
    <source>
        <dbReference type="SAM" id="MobiDB-lite"/>
    </source>
</evidence>
<dbReference type="GO" id="GO:0034066">
    <property type="term" value="C:Ric1-Rgp1 guanyl-nucleotide exchange factor complex"/>
    <property type="evidence" value="ECO:0007669"/>
    <property type="project" value="InterPro"/>
</dbReference>
<feature type="compositionally biased region" description="Low complexity" evidence="4">
    <location>
        <begin position="1391"/>
        <end position="1425"/>
    </location>
</feature>
<feature type="compositionally biased region" description="Polar residues" evidence="4">
    <location>
        <begin position="1005"/>
        <end position="1019"/>
    </location>
</feature>
<dbReference type="FunCoup" id="A0A2J7PZN5">
    <property type="interactions" value="1562"/>
</dbReference>
<accession>A0A2J7PZN5</accession>
<feature type="compositionally biased region" description="Polar residues" evidence="4">
    <location>
        <begin position="1446"/>
        <end position="1457"/>
    </location>
</feature>
<proteinExistence type="predicted"/>
<dbReference type="OrthoDB" id="67540at2759"/>
<feature type="domain" description="RIC1 C-terminal alpha solenoid region" evidence="5">
    <location>
        <begin position="802"/>
        <end position="967"/>
    </location>
</feature>
<dbReference type="Proteomes" id="UP000235965">
    <property type="component" value="Unassembled WGS sequence"/>
</dbReference>
<dbReference type="PANTHER" id="PTHR22746">
    <property type="entry name" value="RAB6A-GEF COMPLEX PARTNER PROTEIN 1"/>
    <property type="match status" value="1"/>
</dbReference>
<reference evidence="6 7" key="1">
    <citation type="submission" date="2017-12" db="EMBL/GenBank/DDBJ databases">
        <title>Hemimetabolous genomes reveal molecular basis of termite eusociality.</title>
        <authorList>
            <person name="Harrison M.C."/>
            <person name="Jongepier E."/>
            <person name="Robertson H.M."/>
            <person name="Arning N."/>
            <person name="Bitard-Feildel T."/>
            <person name="Chao H."/>
            <person name="Childers C.P."/>
            <person name="Dinh H."/>
            <person name="Doddapaneni H."/>
            <person name="Dugan S."/>
            <person name="Gowin J."/>
            <person name="Greiner C."/>
            <person name="Han Y."/>
            <person name="Hu H."/>
            <person name="Hughes D.S.T."/>
            <person name="Huylmans A.-K."/>
            <person name="Kemena C."/>
            <person name="Kremer L.P.M."/>
            <person name="Lee S.L."/>
            <person name="Lopez-Ezquerra A."/>
            <person name="Mallet L."/>
            <person name="Monroy-Kuhn J.M."/>
            <person name="Moser A."/>
            <person name="Murali S.C."/>
            <person name="Muzny D.M."/>
            <person name="Otani S."/>
            <person name="Piulachs M.-D."/>
            <person name="Poelchau M."/>
            <person name="Qu J."/>
            <person name="Schaub F."/>
            <person name="Wada-Katsumata A."/>
            <person name="Worley K.C."/>
            <person name="Xie Q."/>
            <person name="Ylla G."/>
            <person name="Poulsen M."/>
            <person name="Gibbs R.A."/>
            <person name="Schal C."/>
            <person name="Richards S."/>
            <person name="Belles X."/>
            <person name="Korb J."/>
            <person name="Bornberg-Bauer E."/>
        </authorList>
    </citation>
    <scope>NUCLEOTIDE SEQUENCE [LARGE SCALE GENOMIC DNA]</scope>
    <source>
        <tissue evidence="6">Whole body</tissue>
    </source>
</reference>
<dbReference type="InParanoid" id="A0A2J7PZN5"/>
<dbReference type="EMBL" id="NEVH01020333">
    <property type="protein sequence ID" value="PNF21797.1"/>
    <property type="molecule type" value="Genomic_DNA"/>
</dbReference>
<dbReference type="STRING" id="105785.A0A2J7PZN5"/>
<evidence type="ECO:0000256" key="3">
    <source>
        <dbReference type="ARBA" id="ARBA00029879"/>
    </source>
</evidence>
<evidence type="ECO:0000313" key="6">
    <source>
        <dbReference type="EMBL" id="PNF21797.1"/>
    </source>
</evidence>